<accession>A0AA85ITH2</accession>
<organism evidence="1 2">
    <name type="scientific">Trichobilharzia regenti</name>
    <name type="common">Nasal bird schistosome</name>
    <dbReference type="NCBI Taxonomy" id="157069"/>
    <lineage>
        <taxon>Eukaryota</taxon>
        <taxon>Metazoa</taxon>
        <taxon>Spiralia</taxon>
        <taxon>Lophotrochozoa</taxon>
        <taxon>Platyhelminthes</taxon>
        <taxon>Trematoda</taxon>
        <taxon>Digenea</taxon>
        <taxon>Strigeidida</taxon>
        <taxon>Schistosomatoidea</taxon>
        <taxon>Schistosomatidae</taxon>
        <taxon>Trichobilharzia</taxon>
    </lineage>
</organism>
<name>A0AA85ITH2_TRIRE</name>
<keyword evidence="1" id="KW-1185">Reference proteome</keyword>
<dbReference type="WBParaSite" id="TREG1_118930.1">
    <property type="protein sequence ID" value="TREG1_118930.1"/>
    <property type="gene ID" value="TREG1_118930"/>
</dbReference>
<reference evidence="2" key="2">
    <citation type="submission" date="2023-11" db="UniProtKB">
        <authorList>
            <consortium name="WormBaseParasite"/>
        </authorList>
    </citation>
    <scope>IDENTIFICATION</scope>
</reference>
<dbReference type="AlphaFoldDB" id="A0AA85ITH2"/>
<evidence type="ECO:0000313" key="2">
    <source>
        <dbReference type="WBParaSite" id="TREG1_118930.1"/>
    </source>
</evidence>
<proteinExistence type="predicted"/>
<evidence type="ECO:0000313" key="1">
    <source>
        <dbReference type="Proteomes" id="UP000050795"/>
    </source>
</evidence>
<dbReference type="Proteomes" id="UP000050795">
    <property type="component" value="Unassembled WGS sequence"/>
</dbReference>
<reference evidence="1" key="1">
    <citation type="submission" date="2022-06" db="EMBL/GenBank/DDBJ databases">
        <authorList>
            <person name="Berger JAMES D."/>
            <person name="Berger JAMES D."/>
        </authorList>
    </citation>
    <scope>NUCLEOTIDE SEQUENCE [LARGE SCALE GENOMIC DNA]</scope>
</reference>
<protein>
    <submittedName>
        <fullName evidence="2">Uncharacterized protein</fullName>
    </submittedName>
</protein>
<sequence length="73" mass="8263">MGFDTVVFGFLIVFSVTLLPVVNCNDMLNIIFDLRTYFVNVWYNVFSRFADTIHCLLGKLPPSLGGNNKICLD</sequence>